<dbReference type="AlphaFoldDB" id="A0A1Y2HS64"/>
<comment type="caution">
    <text evidence="3">The sequence shown here is derived from an EMBL/GenBank/DDBJ whole genome shotgun (WGS) entry which is preliminary data.</text>
</comment>
<dbReference type="EMBL" id="MCFL01000012">
    <property type="protein sequence ID" value="ORZ37436.1"/>
    <property type="molecule type" value="Genomic_DNA"/>
</dbReference>
<organism evidence="3 4">
    <name type="scientific">Catenaria anguillulae PL171</name>
    <dbReference type="NCBI Taxonomy" id="765915"/>
    <lineage>
        <taxon>Eukaryota</taxon>
        <taxon>Fungi</taxon>
        <taxon>Fungi incertae sedis</taxon>
        <taxon>Blastocladiomycota</taxon>
        <taxon>Blastocladiomycetes</taxon>
        <taxon>Blastocladiales</taxon>
        <taxon>Catenariaceae</taxon>
        <taxon>Catenaria</taxon>
    </lineage>
</organism>
<feature type="compositionally biased region" description="Low complexity" evidence="1">
    <location>
        <begin position="67"/>
        <end position="92"/>
    </location>
</feature>
<feature type="signal peptide" evidence="2">
    <location>
        <begin position="1"/>
        <end position="32"/>
    </location>
</feature>
<reference evidence="3 4" key="1">
    <citation type="submission" date="2016-07" db="EMBL/GenBank/DDBJ databases">
        <title>Pervasive Adenine N6-methylation of Active Genes in Fungi.</title>
        <authorList>
            <consortium name="DOE Joint Genome Institute"/>
            <person name="Mondo S.J."/>
            <person name="Dannebaum R.O."/>
            <person name="Kuo R.C."/>
            <person name="Labutti K."/>
            <person name="Haridas S."/>
            <person name="Kuo A."/>
            <person name="Salamov A."/>
            <person name="Ahrendt S.R."/>
            <person name="Lipzen A."/>
            <person name="Sullivan W."/>
            <person name="Andreopoulos W.B."/>
            <person name="Clum A."/>
            <person name="Lindquist E."/>
            <person name="Daum C."/>
            <person name="Ramamoorthy G.K."/>
            <person name="Gryganskyi A."/>
            <person name="Culley D."/>
            <person name="Magnuson J.K."/>
            <person name="James T.Y."/>
            <person name="O'Malley M.A."/>
            <person name="Stajich J.E."/>
            <person name="Spatafora J.W."/>
            <person name="Visel A."/>
            <person name="Grigoriev I.V."/>
        </authorList>
    </citation>
    <scope>NUCLEOTIDE SEQUENCE [LARGE SCALE GENOMIC DNA]</scope>
    <source>
        <strain evidence="3 4">PL171</strain>
    </source>
</reference>
<evidence type="ECO:0000256" key="2">
    <source>
        <dbReference type="SAM" id="SignalP"/>
    </source>
</evidence>
<feature type="chain" id="PRO_5012350151" evidence="2">
    <location>
        <begin position="33"/>
        <end position="147"/>
    </location>
</feature>
<evidence type="ECO:0000256" key="1">
    <source>
        <dbReference type="SAM" id="MobiDB-lite"/>
    </source>
</evidence>
<accession>A0A1Y2HS64</accession>
<feature type="region of interest" description="Disordered" evidence="1">
    <location>
        <begin position="38"/>
        <end position="98"/>
    </location>
</feature>
<name>A0A1Y2HS64_9FUNG</name>
<sequence length="147" mass="15528">MTTTITVNRHRLRLVLAAIAVLALFALMPVDSPPGGAPTIVPNAGSGAAQHQRPSLDSLSKPPTAPPSRNSTSSSSNSPTSSGGNTSSGATSIHQPDPRFNNLAMVVKSGKDVVEKRFPAQYNSFLRSIKNFILARRSPCMTWCTAL</sequence>
<protein>
    <submittedName>
        <fullName evidence="3">Uncharacterized protein</fullName>
    </submittedName>
</protein>
<gene>
    <name evidence="3" type="ORF">BCR44DRAFT_1459597</name>
</gene>
<evidence type="ECO:0000313" key="3">
    <source>
        <dbReference type="EMBL" id="ORZ37436.1"/>
    </source>
</evidence>
<proteinExistence type="predicted"/>
<keyword evidence="4" id="KW-1185">Reference proteome</keyword>
<keyword evidence="2" id="KW-0732">Signal</keyword>
<evidence type="ECO:0000313" key="4">
    <source>
        <dbReference type="Proteomes" id="UP000193411"/>
    </source>
</evidence>
<dbReference type="Proteomes" id="UP000193411">
    <property type="component" value="Unassembled WGS sequence"/>
</dbReference>